<dbReference type="OrthoDB" id="10263536at2759"/>
<keyword evidence="6 12" id="KW-0808">Transferase</keyword>
<accession>A0A9N8VUA4</accession>
<dbReference type="NCBIfam" id="TIGR00528">
    <property type="entry name" value="gcvT"/>
    <property type="match status" value="1"/>
</dbReference>
<dbReference type="SUPFAM" id="SSF101790">
    <property type="entry name" value="Aminomethyltransferase beta-barrel domain"/>
    <property type="match status" value="1"/>
</dbReference>
<sequence>MSVRIFASRATNAGRALLFKRSYVSATTDQPLKKTCLYDFHVQNGGKMVPFAGYLMPVQYANAGVLASHLHTRENSSLFDATLADIEISTVLNEDNFHRLTGKDRIAFLEKLIVADVQNLPSGKSTLSVFTNENGGIIDDTVICKHDDHIYIVSNAACAEKDLAHMRTELDKFQKSGGDVELDVITDHGLLALQGPKSAEVLQNILNQDLNDFKFMNGRFMKIKGIECHVARSGYTGEDGFEIAVPGPEATHLSEILLSNPVVRLAGLGARDSLRLEAGLCLYGHDLDDTTTPVEAGLTWTIGKRRREEGGFIGAEKILPQIKDGVARRRIGLVVEGAPARENAEILSESGETIGKVTSGGPSPSLKKNIAMGYVKSGYHEQGTDLQVKVRNRLQKANVVKMPFVPARYHK</sequence>
<dbReference type="InterPro" id="IPR006223">
    <property type="entry name" value="GcvT"/>
</dbReference>
<comment type="subunit">
    <text evidence="3 12">The glycine cleavage system is composed of four proteins: P, T, L and H.</text>
</comment>
<dbReference type="FunFam" id="2.40.30.110:FF:000002">
    <property type="entry name" value="Aminomethyltransferase"/>
    <property type="match status" value="1"/>
</dbReference>
<keyword evidence="5 12" id="KW-0032">Aminotransferase</keyword>
<dbReference type="PANTHER" id="PTHR43757:SF2">
    <property type="entry name" value="AMINOMETHYLTRANSFERASE, MITOCHONDRIAL"/>
    <property type="match status" value="1"/>
</dbReference>
<feature type="domain" description="GCVT N-terminal" evidence="13">
    <location>
        <begin position="37"/>
        <end position="304"/>
    </location>
</feature>
<evidence type="ECO:0000313" key="16">
    <source>
        <dbReference type="Proteomes" id="UP000789572"/>
    </source>
</evidence>
<dbReference type="InterPro" id="IPR013977">
    <property type="entry name" value="GcvT_C"/>
</dbReference>
<comment type="function">
    <text evidence="12">The glycine cleavage system catalyzes the degradation of glycine.</text>
</comment>
<dbReference type="Pfam" id="PF08669">
    <property type="entry name" value="GCV_T_C"/>
    <property type="match status" value="1"/>
</dbReference>
<evidence type="ECO:0000256" key="5">
    <source>
        <dbReference type="ARBA" id="ARBA00022576"/>
    </source>
</evidence>
<keyword evidence="16" id="KW-1185">Reference proteome</keyword>
<dbReference type="InterPro" id="IPR028896">
    <property type="entry name" value="GcvT/YgfZ/DmdA"/>
</dbReference>
<dbReference type="Pfam" id="PF01571">
    <property type="entry name" value="GCV_T"/>
    <property type="match status" value="1"/>
</dbReference>
<protein>
    <recommendedName>
        <fullName evidence="4 12">Aminomethyltransferase</fullName>
        <ecNumber evidence="4 12">2.1.2.10</ecNumber>
    </recommendedName>
    <alternativeName>
        <fullName evidence="9 12">Glycine cleavage system T protein</fullName>
    </alternativeName>
</protein>
<evidence type="ECO:0000256" key="4">
    <source>
        <dbReference type="ARBA" id="ARBA00012616"/>
    </source>
</evidence>
<dbReference type="PANTHER" id="PTHR43757">
    <property type="entry name" value="AMINOMETHYLTRANSFERASE"/>
    <property type="match status" value="1"/>
</dbReference>
<dbReference type="EC" id="2.1.2.10" evidence="4 12"/>
<gene>
    <name evidence="15" type="ORF">POCULU_LOCUS829</name>
</gene>
<dbReference type="NCBIfam" id="NF001567">
    <property type="entry name" value="PRK00389.1"/>
    <property type="match status" value="1"/>
</dbReference>
<feature type="binding site" evidence="11">
    <location>
        <position position="242"/>
    </location>
    <ligand>
        <name>substrate</name>
    </ligand>
</feature>
<dbReference type="InterPro" id="IPR006222">
    <property type="entry name" value="GCVT_N"/>
</dbReference>
<comment type="similarity">
    <text evidence="2 12">Belongs to the GcvT family.</text>
</comment>
<dbReference type="PIRSF" id="PIRSF006487">
    <property type="entry name" value="GcvT"/>
    <property type="match status" value="1"/>
</dbReference>
<evidence type="ECO:0000256" key="3">
    <source>
        <dbReference type="ARBA" id="ARBA00011690"/>
    </source>
</evidence>
<dbReference type="GO" id="GO:0008483">
    <property type="term" value="F:transaminase activity"/>
    <property type="evidence" value="ECO:0007669"/>
    <property type="project" value="UniProtKB-KW"/>
</dbReference>
<dbReference type="AlphaFoldDB" id="A0A9N8VUA4"/>
<dbReference type="InterPro" id="IPR027266">
    <property type="entry name" value="TrmE/GcvT-like"/>
</dbReference>
<evidence type="ECO:0000256" key="1">
    <source>
        <dbReference type="ARBA" id="ARBA00004173"/>
    </source>
</evidence>
<keyword evidence="8 12" id="KW-0496">Mitochondrion</keyword>
<proteinExistence type="inferred from homology"/>
<evidence type="ECO:0000256" key="9">
    <source>
        <dbReference type="ARBA" id="ARBA00031395"/>
    </source>
</evidence>
<evidence type="ECO:0000313" key="15">
    <source>
        <dbReference type="EMBL" id="CAG8466635.1"/>
    </source>
</evidence>
<comment type="catalytic activity">
    <reaction evidence="10 12">
        <text>N(6)-[(R)-S(8)-aminomethyldihydrolipoyl]-L-lysyl-[protein] + (6S)-5,6,7,8-tetrahydrofolate = N(6)-[(R)-dihydrolipoyl]-L-lysyl-[protein] + (6R)-5,10-methylene-5,6,7,8-tetrahydrofolate + NH4(+)</text>
        <dbReference type="Rhea" id="RHEA:16945"/>
        <dbReference type="Rhea" id="RHEA-COMP:10475"/>
        <dbReference type="Rhea" id="RHEA-COMP:10492"/>
        <dbReference type="ChEBI" id="CHEBI:15636"/>
        <dbReference type="ChEBI" id="CHEBI:28938"/>
        <dbReference type="ChEBI" id="CHEBI:57453"/>
        <dbReference type="ChEBI" id="CHEBI:83100"/>
        <dbReference type="ChEBI" id="CHEBI:83143"/>
        <dbReference type="EC" id="2.1.2.10"/>
    </reaction>
</comment>
<evidence type="ECO:0000256" key="12">
    <source>
        <dbReference type="RuleBase" id="RU003981"/>
    </source>
</evidence>
<evidence type="ECO:0000256" key="11">
    <source>
        <dbReference type="PIRSR" id="PIRSR006487-1"/>
    </source>
</evidence>
<evidence type="ECO:0000259" key="14">
    <source>
        <dbReference type="Pfam" id="PF08669"/>
    </source>
</evidence>
<dbReference type="FunFam" id="4.10.1250.10:FF:000002">
    <property type="entry name" value="Aminomethyltransferase"/>
    <property type="match status" value="1"/>
</dbReference>
<evidence type="ECO:0000259" key="13">
    <source>
        <dbReference type="Pfam" id="PF01571"/>
    </source>
</evidence>
<dbReference type="EMBL" id="CAJVPJ010000050">
    <property type="protein sequence ID" value="CAG8466635.1"/>
    <property type="molecule type" value="Genomic_DNA"/>
</dbReference>
<feature type="domain" description="Aminomethyltransferase C-terminal" evidence="14">
    <location>
        <begin position="328"/>
        <end position="405"/>
    </location>
</feature>
<dbReference type="Gene3D" id="2.40.30.110">
    <property type="entry name" value="Aminomethyltransferase beta-barrel domains"/>
    <property type="match status" value="1"/>
</dbReference>
<comment type="caution">
    <text evidence="15">The sequence shown here is derived from an EMBL/GenBank/DDBJ whole genome shotgun (WGS) entry which is preliminary data.</text>
</comment>
<dbReference type="Gene3D" id="4.10.1250.10">
    <property type="entry name" value="Aminomethyltransferase fragment"/>
    <property type="match status" value="1"/>
</dbReference>
<evidence type="ECO:0000256" key="6">
    <source>
        <dbReference type="ARBA" id="ARBA00022679"/>
    </source>
</evidence>
<evidence type="ECO:0000256" key="8">
    <source>
        <dbReference type="ARBA" id="ARBA00023128"/>
    </source>
</evidence>
<evidence type="ECO:0000256" key="10">
    <source>
        <dbReference type="ARBA" id="ARBA00047665"/>
    </source>
</evidence>
<dbReference type="InterPro" id="IPR029043">
    <property type="entry name" value="GcvT/YgfZ_C"/>
</dbReference>
<organism evidence="15 16">
    <name type="scientific">Paraglomus occultum</name>
    <dbReference type="NCBI Taxonomy" id="144539"/>
    <lineage>
        <taxon>Eukaryota</taxon>
        <taxon>Fungi</taxon>
        <taxon>Fungi incertae sedis</taxon>
        <taxon>Mucoromycota</taxon>
        <taxon>Glomeromycotina</taxon>
        <taxon>Glomeromycetes</taxon>
        <taxon>Paraglomerales</taxon>
        <taxon>Paraglomeraceae</taxon>
        <taxon>Paraglomus</taxon>
    </lineage>
</organism>
<evidence type="ECO:0000256" key="7">
    <source>
        <dbReference type="ARBA" id="ARBA00022946"/>
    </source>
</evidence>
<dbReference type="GO" id="GO:0006546">
    <property type="term" value="P:glycine catabolic process"/>
    <property type="evidence" value="ECO:0007669"/>
    <property type="project" value="InterPro"/>
</dbReference>
<dbReference type="FunFam" id="3.30.70.1400:FF:000001">
    <property type="entry name" value="Aminomethyltransferase"/>
    <property type="match status" value="1"/>
</dbReference>
<dbReference type="Gene3D" id="3.30.1360.120">
    <property type="entry name" value="Probable tRNA modification gtpase trme, domain 1"/>
    <property type="match status" value="1"/>
</dbReference>
<dbReference type="SUPFAM" id="SSF103025">
    <property type="entry name" value="Folate-binding domain"/>
    <property type="match status" value="1"/>
</dbReference>
<dbReference type="Gene3D" id="3.30.70.1400">
    <property type="entry name" value="Aminomethyltransferase beta-barrel domains"/>
    <property type="match status" value="1"/>
</dbReference>
<dbReference type="GO" id="GO:0005960">
    <property type="term" value="C:glycine cleavage complex"/>
    <property type="evidence" value="ECO:0007669"/>
    <property type="project" value="InterPro"/>
</dbReference>
<reference evidence="15" key="1">
    <citation type="submission" date="2021-06" db="EMBL/GenBank/DDBJ databases">
        <authorList>
            <person name="Kallberg Y."/>
            <person name="Tangrot J."/>
            <person name="Rosling A."/>
        </authorList>
    </citation>
    <scope>NUCLEOTIDE SEQUENCE</scope>
    <source>
        <strain evidence="15">IA702</strain>
    </source>
</reference>
<name>A0A9N8VUA4_9GLOM</name>
<dbReference type="GO" id="GO:0004047">
    <property type="term" value="F:aminomethyltransferase activity"/>
    <property type="evidence" value="ECO:0007669"/>
    <property type="project" value="UniProtKB-EC"/>
</dbReference>
<evidence type="ECO:0000256" key="2">
    <source>
        <dbReference type="ARBA" id="ARBA00008609"/>
    </source>
</evidence>
<dbReference type="GO" id="GO:0005739">
    <property type="term" value="C:mitochondrion"/>
    <property type="evidence" value="ECO:0007669"/>
    <property type="project" value="UniProtKB-SubCell"/>
</dbReference>
<dbReference type="Proteomes" id="UP000789572">
    <property type="component" value="Unassembled WGS sequence"/>
</dbReference>
<keyword evidence="7 12" id="KW-0809">Transit peptide</keyword>
<comment type="subcellular location">
    <subcellularLocation>
        <location evidence="1 12">Mitochondrion</location>
    </subcellularLocation>
</comment>